<keyword evidence="3" id="KW-1185">Reference proteome</keyword>
<accession>A0ABM8TWN3</accession>
<gene>
    <name evidence="2" type="ORF">LMG26411_08016</name>
</gene>
<dbReference type="Proteomes" id="UP000672657">
    <property type="component" value="Unassembled WGS sequence"/>
</dbReference>
<feature type="region of interest" description="Disordered" evidence="1">
    <location>
        <begin position="1"/>
        <end position="25"/>
    </location>
</feature>
<proteinExistence type="predicted"/>
<evidence type="ECO:0000256" key="1">
    <source>
        <dbReference type="SAM" id="MobiDB-lite"/>
    </source>
</evidence>
<sequence>MQAPQTTSHTHTARGQRHAATSGTTHAIAPMERLMDLLQEVRQFSRQLQRCARESARATNTPSYMDTLHALLDSRMQCDDARTRIVCYACAAELGLPMELEAEHCRQVMSGSLGFPLRVLFWAAHRRMQSARRSHGSAWLMPHN</sequence>
<evidence type="ECO:0000313" key="2">
    <source>
        <dbReference type="EMBL" id="CAG2161127.1"/>
    </source>
</evidence>
<comment type="caution">
    <text evidence="2">The sequence shown here is derived from an EMBL/GenBank/DDBJ whole genome shotgun (WGS) entry which is preliminary data.</text>
</comment>
<organism evidence="2 3">
    <name type="scientific">Cupriavidus numazuensis</name>
    <dbReference type="NCBI Taxonomy" id="221992"/>
    <lineage>
        <taxon>Bacteria</taxon>
        <taxon>Pseudomonadati</taxon>
        <taxon>Pseudomonadota</taxon>
        <taxon>Betaproteobacteria</taxon>
        <taxon>Burkholderiales</taxon>
        <taxon>Burkholderiaceae</taxon>
        <taxon>Cupriavidus</taxon>
    </lineage>
</organism>
<protein>
    <submittedName>
        <fullName evidence="2">Uncharacterized protein</fullName>
    </submittedName>
</protein>
<name>A0ABM8TWN3_9BURK</name>
<dbReference type="EMBL" id="CAJPVI010000108">
    <property type="protein sequence ID" value="CAG2161127.1"/>
    <property type="molecule type" value="Genomic_DNA"/>
</dbReference>
<feature type="compositionally biased region" description="Polar residues" evidence="1">
    <location>
        <begin position="1"/>
        <end position="10"/>
    </location>
</feature>
<reference evidence="2 3" key="1">
    <citation type="submission" date="2021-03" db="EMBL/GenBank/DDBJ databases">
        <authorList>
            <person name="Peeters C."/>
        </authorList>
    </citation>
    <scope>NUCLEOTIDE SEQUENCE [LARGE SCALE GENOMIC DNA]</scope>
    <source>
        <strain evidence="2 3">LMG 26411</strain>
    </source>
</reference>
<evidence type="ECO:0000313" key="3">
    <source>
        <dbReference type="Proteomes" id="UP000672657"/>
    </source>
</evidence>